<dbReference type="EMBL" id="PDJH01000001">
    <property type="protein sequence ID" value="PFG36722.1"/>
    <property type="molecule type" value="Genomic_DNA"/>
</dbReference>
<dbReference type="InterPro" id="IPR014755">
    <property type="entry name" value="Cu-Rt/internalin_Ig-like"/>
</dbReference>
<evidence type="ECO:0000313" key="9">
    <source>
        <dbReference type="EMBL" id="PFG36722.1"/>
    </source>
</evidence>
<keyword evidence="6" id="KW-0472">Membrane</keyword>
<dbReference type="PANTHER" id="PTHR34820:SF4">
    <property type="entry name" value="INNER MEMBRANE PROTEIN YEBZ"/>
    <property type="match status" value="1"/>
</dbReference>
<evidence type="ECO:0000256" key="7">
    <source>
        <dbReference type="SAM" id="SignalP"/>
    </source>
</evidence>
<dbReference type="OrthoDB" id="5242236at2"/>
<evidence type="ECO:0000256" key="2">
    <source>
        <dbReference type="ARBA" id="ARBA00022723"/>
    </source>
</evidence>
<evidence type="ECO:0000256" key="5">
    <source>
        <dbReference type="SAM" id="MobiDB-lite"/>
    </source>
</evidence>
<dbReference type="InterPro" id="IPR014756">
    <property type="entry name" value="Ig_E-set"/>
</dbReference>
<dbReference type="GO" id="GO:0042597">
    <property type="term" value="C:periplasmic space"/>
    <property type="evidence" value="ECO:0007669"/>
    <property type="project" value="InterPro"/>
</dbReference>
<accession>A0A2A9EEM7</accession>
<evidence type="ECO:0000259" key="8">
    <source>
        <dbReference type="Pfam" id="PF04234"/>
    </source>
</evidence>
<keyword evidence="6" id="KW-0812">Transmembrane</keyword>
<organism evidence="9 10">
    <name type="scientific">Flavimobilis soli</name>
    <dbReference type="NCBI Taxonomy" id="442709"/>
    <lineage>
        <taxon>Bacteria</taxon>
        <taxon>Bacillati</taxon>
        <taxon>Actinomycetota</taxon>
        <taxon>Actinomycetes</taxon>
        <taxon>Micrococcales</taxon>
        <taxon>Jonesiaceae</taxon>
        <taxon>Flavimobilis</taxon>
    </lineage>
</organism>
<keyword evidence="6" id="KW-1133">Transmembrane helix</keyword>
<proteinExistence type="predicted"/>
<dbReference type="PANTHER" id="PTHR34820">
    <property type="entry name" value="INNER MEMBRANE PROTEIN YEBZ"/>
    <property type="match status" value="1"/>
</dbReference>
<dbReference type="GO" id="GO:0005886">
    <property type="term" value="C:plasma membrane"/>
    <property type="evidence" value="ECO:0007669"/>
    <property type="project" value="TreeGrafter"/>
</dbReference>
<dbReference type="GO" id="GO:0030313">
    <property type="term" value="C:cell envelope"/>
    <property type="evidence" value="ECO:0007669"/>
    <property type="project" value="UniProtKB-SubCell"/>
</dbReference>
<name>A0A2A9EEM7_9MICO</name>
<evidence type="ECO:0000256" key="1">
    <source>
        <dbReference type="ARBA" id="ARBA00004196"/>
    </source>
</evidence>
<comment type="subcellular location">
    <subcellularLocation>
        <location evidence="1">Cell envelope</location>
    </subcellularLocation>
</comment>
<comment type="caution">
    <text evidence="9">The sequence shown here is derived from an EMBL/GenBank/DDBJ whole genome shotgun (WGS) entry which is preliminary data.</text>
</comment>
<dbReference type="Gene3D" id="2.60.40.1220">
    <property type="match status" value="1"/>
</dbReference>
<dbReference type="Proteomes" id="UP000221394">
    <property type="component" value="Unassembled WGS sequence"/>
</dbReference>
<feature type="compositionally biased region" description="Low complexity" evidence="5">
    <location>
        <begin position="146"/>
        <end position="174"/>
    </location>
</feature>
<feature type="chain" id="PRO_5012744221" description="CopC domain-containing protein" evidence="7">
    <location>
        <begin position="37"/>
        <end position="229"/>
    </location>
</feature>
<dbReference type="InterPro" id="IPR032694">
    <property type="entry name" value="CopC/D"/>
</dbReference>
<evidence type="ECO:0000256" key="3">
    <source>
        <dbReference type="ARBA" id="ARBA00022729"/>
    </source>
</evidence>
<dbReference type="GO" id="GO:0046688">
    <property type="term" value="P:response to copper ion"/>
    <property type="evidence" value="ECO:0007669"/>
    <property type="project" value="InterPro"/>
</dbReference>
<dbReference type="AlphaFoldDB" id="A0A2A9EEM7"/>
<feature type="signal peptide" evidence="7">
    <location>
        <begin position="1"/>
        <end position="36"/>
    </location>
</feature>
<feature type="region of interest" description="Disordered" evidence="5">
    <location>
        <begin position="123"/>
        <end position="194"/>
    </location>
</feature>
<gene>
    <name evidence="9" type="ORF">ATL41_1457</name>
</gene>
<reference evidence="9 10" key="1">
    <citation type="submission" date="2017-10" db="EMBL/GenBank/DDBJ databases">
        <title>Sequencing the genomes of 1000 actinobacteria strains.</title>
        <authorList>
            <person name="Klenk H.-P."/>
        </authorList>
    </citation>
    <scope>NUCLEOTIDE SEQUENCE [LARGE SCALE GENOMIC DNA]</scope>
    <source>
        <strain evidence="9 10">DSM 21574</strain>
    </source>
</reference>
<evidence type="ECO:0000256" key="4">
    <source>
        <dbReference type="ARBA" id="ARBA00023008"/>
    </source>
</evidence>
<keyword evidence="10" id="KW-1185">Reference proteome</keyword>
<dbReference type="GO" id="GO:0006825">
    <property type="term" value="P:copper ion transport"/>
    <property type="evidence" value="ECO:0007669"/>
    <property type="project" value="InterPro"/>
</dbReference>
<feature type="domain" description="CopC" evidence="8">
    <location>
        <begin position="37"/>
        <end position="130"/>
    </location>
</feature>
<feature type="transmembrane region" description="Helical" evidence="6">
    <location>
        <begin position="197"/>
        <end position="217"/>
    </location>
</feature>
<dbReference type="Pfam" id="PF04234">
    <property type="entry name" value="CopC"/>
    <property type="match status" value="1"/>
</dbReference>
<keyword evidence="3 7" id="KW-0732">Signal</keyword>
<dbReference type="SUPFAM" id="SSF81296">
    <property type="entry name" value="E set domains"/>
    <property type="match status" value="1"/>
</dbReference>
<evidence type="ECO:0000313" key="10">
    <source>
        <dbReference type="Proteomes" id="UP000221394"/>
    </source>
</evidence>
<protein>
    <recommendedName>
        <fullName evidence="8">CopC domain-containing protein</fullName>
    </recommendedName>
</protein>
<dbReference type="GO" id="GO:0005507">
    <property type="term" value="F:copper ion binding"/>
    <property type="evidence" value="ECO:0007669"/>
    <property type="project" value="InterPro"/>
</dbReference>
<keyword evidence="2" id="KW-0479">Metal-binding</keyword>
<sequence>MWWRVITSPRRLVRRSLAALALAVVAFFCSAGVAIAHDQLVDSVPASGERLDDVPAEVRLTFSGELMDIGTTVVVADAAGQDWAASAPVLDGAALTVPLAPDLPDGAYTVRWRVVSADGHPVSGTVPFQVGDRSPSGMTASRGSEPAPAAATPSASSTSAPSTSAAPAPAAQATDVAERQTTSADPQAPGAEPASPLRTVLVAAVGAVIALGIYVVLHVTRRRARSRQP</sequence>
<evidence type="ECO:0000256" key="6">
    <source>
        <dbReference type="SAM" id="Phobius"/>
    </source>
</evidence>
<dbReference type="InterPro" id="IPR007348">
    <property type="entry name" value="CopC_dom"/>
</dbReference>
<keyword evidence="4" id="KW-0186">Copper</keyword>